<comment type="caution">
    <text evidence="7">The sequence shown here is derived from an EMBL/GenBank/DDBJ whole genome shotgun (WGS) entry which is preliminary data.</text>
</comment>
<evidence type="ECO:0000313" key="8">
    <source>
        <dbReference type="Proteomes" id="UP000824007"/>
    </source>
</evidence>
<dbReference type="GO" id="GO:0046872">
    <property type="term" value="F:metal ion binding"/>
    <property type="evidence" value="ECO:0007669"/>
    <property type="project" value="UniProtKB-KW"/>
</dbReference>
<dbReference type="Pfam" id="PF13237">
    <property type="entry name" value="Fer4_10"/>
    <property type="match status" value="1"/>
</dbReference>
<evidence type="ECO:0000313" key="7">
    <source>
        <dbReference type="EMBL" id="HIY60397.1"/>
    </source>
</evidence>
<accession>A0A9D2C5M7</accession>
<reference evidence="7" key="2">
    <citation type="submission" date="2021-04" db="EMBL/GenBank/DDBJ databases">
        <authorList>
            <person name="Gilroy R."/>
        </authorList>
    </citation>
    <scope>NUCLEOTIDE SEQUENCE</scope>
    <source>
        <strain evidence="7">ChiSxjej3B15-24422</strain>
    </source>
</reference>
<dbReference type="EMBL" id="DXDD01000088">
    <property type="protein sequence ID" value="HIY60397.1"/>
    <property type="molecule type" value="Genomic_DNA"/>
</dbReference>
<reference evidence="7" key="1">
    <citation type="journal article" date="2021" name="PeerJ">
        <title>Extensive microbial diversity within the chicken gut microbiome revealed by metagenomics and culture.</title>
        <authorList>
            <person name="Gilroy R."/>
            <person name="Ravi A."/>
            <person name="Getino M."/>
            <person name="Pursley I."/>
            <person name="Horton D.L."/>
            <person name="Alikhan N.F."/>
            <person name="Baker D."/>
            <person name="Gharbi K."/>
            <person name="Hall N."/>
            <person name="Watson M."/>
            <person name="Adriaenssens E.M."/>
            <person name="Foster-Nyarko E."/>
            <person name="Jarju S."/>
            <person name="Secka A."/>
            <person name="Antonio M."/>
            <person name="Oren A."/>
            <person name="Chaudhuri R.R."/>
            <person name="La Ragione R."/>
            <person name="Hildebrand F."/>
            <person name="Pallen M.J."/>
        </authorList>
    </citation>
    <scope>NUCLEOTIDE SEQUENCE</scope>
    <source>
        <strain evidence="7">ChiSxjej3B15-24422</strain>
    </source>
</reference>
<dbReference type="SUPFAM" id="SSF54862">
    <property type="entry name" value="4Fe-4S ferredoxins"/>
    <property type="match status" value="1"/>
</dbReference>
<dbReference type="Proteomes" id="UP000824007">
    <property type="component" value="Unassembled WGS sequence"/>
</dbReference>
<keyword evidence="4" id="KW-0411">Iron-sulfur</keyword>
<evidence type="ECO:0000256" key="3">
    <source>
        <dbReference type="ARBA" id="ARBA00023004"/>
    </source>
</evidence>
<keyword evidence="1" id="KW-0004">4Fe-4S</keyword>
<keyword evidence="2" id="KW-0479">Metal-binding</keyword>
<dbReference type="PANTHER" id="PTHR43687:SF1">
    <property type="entry name" value="FERREDOXIN III"/>
    <property type="match status" value="1"/>
</dbReference>
<evidence type="ECO:0000256" key="5">
    <source>
        <dbReference type="SAM" id="MobiDB-lite"/>
    </source>
</evidence>
<evidence type="ECO:0000256" key="1">
    <source>
        <dbReference type="ARBA" id="ARBA00022485"/>
    </source>
</evidence>
<proteinExistence type="predicted"/>
<dbReference type="PROSITE" id="PS00198">
    <property type="entry name" value="4FE4S_FER_1"/>
    <property type="match status" value="2"/>
</dbReference>
<sequence>MKNMRTMKFTRTALKNLFSPPVTRPYPEQPREYPERTRGHVEIDIDTCILCGLCSRKCPTGAITVNRAEKTWRIERFDCIQCGCCVETCPKKCLTMKNAYTRPGAEKTSDTFLKTNMPAPAAKPAAGAAGKSAAVQTAKPAAGAVGKPAAEPAGKPAADSAGKPAAEPAGKPAAEPAGKPEA</sequence>
<organism evidence="7 8">
    <name type="scientific">Candidatus Eisenbergiella pullistercoris</name>
    <dbReference type="NCBI Taxonomy" id="2838555"/>
    <lineage>
        <taxon>Bacteria</taxon>
        <taxon>Bacillati</taxon>
        <taxon>Bacillota</taxon>
        <taxon>Clostridia</taxon>
        <taxon>Lachnospirales</taxon>
        <taxon>Lachnospiraceae</taxon>
        <taxon>Eisenbergiella</taxon>
    </lineage>
</organism>
<feature type="region of interest" description="Disordered" evidence="5">
    <location>
        <begin position="116"/>
        <end position="182"/>
    </location>
</feature>
<feature type="compositionally biased region" description="Low complexity" evidence="5">
    <location>
        <begin position="118"/>
        <end position="182"/>
    </location>
</feature>
<dbReference type="Gene3D" id="3.30.70.3270">
    <property type="match status" value="1"/>
</dbReference>
<dbReference type="GO" id="GO:0051539">
    <property type="term" value="F:4 iron, 4 sulfur cluster binding"/>
    <property type="evidence" value="ECO:0007669"/>
    <property type="project" value="UniProtKB-KW"/>
</dbReference>
<keyword evidence="3" id="KW-0408">Iron</keyword>
<feature type="domain" description="4Fe-4S ferredoxin-type" evidence="6">
    <location>
        <begin position="39"/>
        <end position="68"/>
    </location>
</feature>
<name>A0A9D2C5M7_9FIRM</name>
<evidence type="ECO:0000259" key="6">
    <source>
        <dbReference type="PROSITE" id="PS51379"/>
    </source>
</evidence>
<evidence type="ECO:0000256" key="2">
    <source>
        <dbReference type="ARBA" id="ARBA00022723"/>
    </source>
</evidence>
<dbReference type="PROSITE" id="PS51379">
    <property type="entry name" value="4FE4S_FER_2"/>
    <property type="match status" value="2"/>
</dbReference>
<dbReference type="InterPro" id="IPR017896">
    <property type="entry name" value="4Fe4S_Fe-S-bd"/>
</dbReference>
<feature type="domain" description="4Fe-4S ferredoxin-type" evidence="6">
    <location>
        <begin position="70"/>
        <end position="99"/>
    </location>
</feature>
<gene>
    <name evidence="7" type="ORF">H9831_06945</name>
</gene>
<dbReference type="InterPro" id="IPR050572">
    <property type="entry name" value="Fe-S_Ferredoxin"/>
</dbReference>
<evidence type="ECO:0000256" key="4">
    <source>
        <dbReference type="ARBA" id="ARBA00023014"/>
    </source>
</evidence>
<protein>
    <submittedName>
        <fullName evidence="7">4Fe-4S binding protein</fullName>
    </submittedName>
</protein>
<dbReference type="AlphaFoldDB" id="A0A9D2C5M7"/>
<dbReference type="PANTHER" id="PTHR43687">
    <property type="entry name" value="ADENYLYLSULFATE REDUCTASE, BETA SUBUNIT"/>
    <property type="match status" value="1"/>
</dbReference>
<dbReference type="InterPro" id="IPR017900">
    <property type="entry name" value="4Fe4S_Fe_S_CS"/>
</dbReference>